<dbReference type="Proteomes" id="UP000003531">
    <property type="component" value="Unassembled WGS sequence"/>
</dbReference>
<reference evidence="2 3" key="1">
    <citation type="submission" date="2009-01" db="EMBL/GenBank/DDBJ databases">
        <authorList>
            <person name="Qin X."/>
            <person name="Bachman B."/>
            <person name="Battles P."/>
            <person name="Bell A."/>
            <person name="Bess C."/>
            <person name="Bickham C."/>
            <person name="Chaboub L."/>
            <person name="Chen D."/>
            <person name="Coyle M."/>
            <person name="Deiros D.R."/>
            <person name="Dinh H."/>
            <person name="Forbes L."/>
            <person name="Fowler G."/>
            <person name="Francisco L."/>
            <person name="Fu Q."/>
            <person name="Gubbala S."/>
            <person name="Hale W."/>
            <person name="Han Y."/>
            <person name="Hemphill L."/>
            <person name="Highlander S.K."/>
            <person name="Hirani K."/>
            <person name="Hogues M."/>
            <person name="Jackson L."/>
            <person name="Jakkamsetti A."/>
            <person name="Javaid M."/>
            <person name="Jiang H."/>
            <person name="Korchina V."/>
            <person name="Kovar C."/>
            <person name="Lara F."/>
            <person name="Lee S."/>
            <person name="Mata R."/>
            <person name="Mathew T."/>
            <person name="Moen C."/>
            <person name="Morales K."/>
            <person name="Munidasa M."/>
            <person name="Nazareth L."/>
            <person name="Ngo R."/>
            <person name="Nguyen L."/>
            <person name="Okwuonu G."/>
            <person name="Ongeri F."/>
            <person name="Patil S."/>
            <person name="Petrosino J."/>
            <person name="Pham C."/>
            <person name="Pham P."/>
            <person name="Pu L.-L."/>
            <person name="Puazo M."/>
            <person name="Raj R."/>
            <person name="Reid J."/>
            <person name="Rouhana J."/>
            <person name="Saada N."/>
            <person name="Shang Y."/>
            <person name="Simmons D."/>
            <person name="Thornton R."/>
            <person name="Warren J."/>
            <person name="Weissenberger G."/>
            <person name="Zhang J."/>
            <person name="Zhang L."/>
            <person name="Zhou C."/>
            <person name="Zhu D."/>
            <person name="Muzny D."/>
            <person name="Worley K."/>
            <person name="Gibbs R."/>
        </authorList>
    </citation>
    <scope>NUCLEOTIDE SEQUENCE [LARGE SCALE GENOMIC DNA]</scope>
    <source>
        <strain evidence="2 3">ATCC 11741</strain>
    </source>
</reference>
<dbReference type="Pfam" id="PF01590">
    <property type="entry name" value="GAF"/>
    <property type="match status" value="1"/>
</dbReference>
<protein>
    <recommendedName>
        <fullName evidence="1">GAF domain-containing protein</fullName>
    </recommendedName>
</protein>
<dbReference type="Gene3D" id="3.30.450.40">
    <property type="match status" value="1"/>
</dbReference>
<sequence>AGHIACDSASNSEIVVPLVKDDKIIGVLDIDSPSLSRFSPEDEVELVEFSKTLLKHI</sequence>
<proteinExistence type="predicted"/>
<gene>
    <name evidence="2" type="ORF">HMPREF0545_0570</name>
</gene>
<dbReference type="SUPFAM" id="SSF55781">
    <property type="entry name" value="GAF domain-like"/>
    <property type="match status" value="1"/>
</dbReference>
<feature type="domain" description="GAF" evidence="1">
    <location>
        <begin position="8"/>
        <end position="48"/>
    </location>
</feature>
<accession>C2EFZ8</accession>
<feature type="non-terminal residue" evidence="2">
    <location>
        <position position="1"/>
    </location>
</feature>
<dbReference type="InterPro" id="IPR029016">
    <property type="entry name" value="GAF-like_dom_sf"/>
</dbReference>
<organism evidence="2 3">
    <name type="scientific">Ligilactobacillus salivarius DSM 20555 = ATCC 11741</name>
    <dbReference type="NCBI Taxonomy" id="1423799"/>
    <lineage>
        <taxon>Bacteria</taxon>
        <taxon>Bacillati</taxon>
        <taxon>Bacillota</taxon>
        <taxon>Bacilli</taxon>
        <taxon>Lactobacillales</taxon>
        <taxon>Lactobacillaceae</taxon>
        <taxon>Ligilactobacillus</taxon>
    </lineage>
</organism>
<dbReference type="HOGENOM" id="CLU_077738_4_1_9"/>
<dbReference type="InterPro" id="IPR003018">
    <property type="entry name" value="GAF"/>
</dbReference>
<dbReference type="RefSeq" id="WP_003700484.1">
    <property type="nucleotide sequence ID" value="NZ_GG693223.1"/>
</dbReference>
<evidence type="ECO:0000259" key="1">
    <source>
        <dbReference type="Pfam" id="PF01590"/>
    </source>
</evidence>
<dbReference type="EMBL" id="ACGT01000004">
    <property type="protein sequence ID" value="EEJ74366.1"/>
    <property type="molecule type" value="Genomic_DNA"/>
</dbReference>
<evidence type="ECO:0000313" key="2">
    <source>
        <dbReference type="EMBL" id="EEJ74366.1"/>
    </source>
</evidence>
<comment type="caution">
    <text evidence="2">The sequence shown here is derived from an EMBL/GenBank/DDBJ whole genome shotgun (WGS) entry which is preliminary data.</text>
</comment>
<evidence type="ECO:0000313" key="3">
    <source>
        <dbReference type="Proteomes" id="UP000003531"/>
    </source>
</evidence>
<dbReference type="AlphaFoldDB" id="C2EFZ8"/>
<name>C2EFZ8_9LACO</name>